<dbReference type="Gene3D" id="3.40.630.30">
    <property type="match status" value="1"/>
</dbReference>
<dbReference type="STRING" id="351160.RCIX1951"/>
<dbReference type="eggNOG" id="arCOG03320">
    <property type="taxonomic scope" value="Archaea"/>
</dbReference>
<sequence length="340" mass="39400">MHARIVYDQGWWDRFAADSPGGTLFHRWKFLEIMEKYSSFKMLPYAVFRGEEPVCIFPLFYRSYGGLKAVFSPPLQTNVPYLGPAFSEGYYGLRQRRKESYLNDAVEEVNREIARLSPSYVAVDAAPGFDDVRPFLWSGYDVDVKYTYVIDLARPLDRIWEGFDASCKKRIRRCEHTAPEIRRSEDTRAFYQIMDERLRLKGQSSVYGSQSHEYLRDILTAFPENVKMHFLCDHGISGVQVTCEYRDTLLLWLGSANGHYNEYLIWELIKRAKAAGLRRFEIYDGHTRRLTPFKSKFGPGLEKCYSVSRKNIFGTCARWAYIALAKARSATVSGRLPEGE</sequence>
<reference evidence="2 3" key="1">
    <citation type="journal article" date="2006" name="Science">
        <title>Genome of rice cluster I archaea -- the key methane producers in the rice rhizosphere.</title>
        <authorList>
            <person name="Erkel C."/>
            <person name="Kube M."/>
            <person name="Reinhardt R."/>
            <person name="Liesack W."/>
        </authorList>
    </citation>
    <scope>NUCLEOTIDE SEQUENCE [LARGE SCALE GENOMIC DNA]</scope>
    <source>
        <strain evidence="3">DSM 22066 / NBRC 105507 / MRE50</strain>
    </source>
</reference>
<dbReference type="Pfam" id="PF13480">
    <property type="entry name" value="Acetyltransf_6"/>
    <property type="match status" value="1"/>
</dbReference>
<organism evidence="2 3">
    <name type="scientific">Methanocella arvoryzae (strain DSM 22066 / NBRC 105507 / MRE50)</name>
    <dbReference type="NCBI Taxonomy" id="351160"/>
    <lineage>
        <taxon>Archaea</taxon>
        <taxon>Methanobacteriati</taxon>
        <taxon>Methanobacteriota</taxon>
        <taxon>Stenosarchaea group</taxon>
        <taxon>Methanomicrobia</taxon>
        <taxon>Methanocellales</taxon>
        <taxon>Methanocellaceae</taxon>
        <taxon>Methanocella</taxon>
    </lineage>
</organism>
<evidence type="ECO:0000313" key="3">
    <source>
        <dbReference type="Proteomes" id="UP000000663"/>
    </source>
</evidence>
<dbReference type="InterPro" id="IPR016181">
    <property type="entry name" value="Acyl_CoA_acyltransferase"/>
</dbReference>
<dbReference type="SUPFAM" id="SSF55729">
    <property type="entry name" value="Acyl-CoA N-acyltransferases (Nat)"/>
    <property type="match status" value="1"/>
</dbReference>
<dbReference type="PATRIC" id="fig|351160.9.peg.1165"/>
<protein>
    <recommendedName>
        <fullName evidence="1">BioF2-like acetyltransferase domain-containing protein</fullName>
    </recommendedName>
</protein>
<evidence type="ECO:0000259" key="1">
    <source>
        <dbReference type="Pfam" id="PF13480"/>
    </source>
</evidence>
<dbReference type="InterPro" id="IPR050644">
    <property type="entry name" value="PG_Glycine_Bridge_Synth"/>
</dbReference>
<dbReference type="KEGG" id="rci:RCIX1951"/>
<evidence type="ECO:0000313" key="2">
    <source>
        <dbReference type="EMBL" id="CAJ37115.1"/>
    </source>
</evidence>
<dbReference type="OrthoDB" id="140543at2157"/>
<dbReference type="GeneID" id="5143263"/>
<accession>Q0W3C8</accession>
<keyword evidence="3" id="KW-1185">Reference proteome</keyword>
<feature type="domain" description="BioF2-like acetyltransferase" evidence="1">
    <location>
        <begin position="167"/>
        <end position="287"/>
    </location>
</feature>
<dbReference type="Proteomes" id="UP000000663">
    <property type="component" value="Chromosome"/>
</dbReference>
<dbReference type="AlphaFoldDB" id="Q0W3C8"/>
<dbReference type="RefSeq" id="WP_012035457.1">
    <property type="nucleotide sequence ID" value="NC_009464.1"/>
</dbReference>
<dbReference type="PANTHER" id="PTHR36174:SF1">
    <property type="entry name" value="LIPID II:GLYCINE GLYCYLTRANSFERASE"/>
    <property type="match status" value="1"/>
</dbReference>
<dbReference type="InterPro" id="IPR038740">
    <property type="entry name" value="BioF2-like_GNAT_dom"/>
</dbReference>
<proteinExistence type="predicted"/>
<gene>
    <name evidence="2" type="ORF">RCIX1951</name>
</gene>
<name>Q0W3C8_METAR</name>
<dbReference type="PANTHER" id="PTHR36174">
    <property type="entry name" value="LIPID II:GLYCINE GLYCYLTRANSFERASE"/>
    <property type="match status" value="1"/>
</dbReference>
<dbReference type="EMBL" id="AM114193">
    <property type="protein sequence ID" value="CAJ37115.1"/>
    <property type="molecule type" value="Genomic_DNA"/>
</dbReference>